<sequence length="19" mass="2132">MMSGMLRPLEKRPVARCVG</sequence>
<evidence type="ECO:0000313" key="1">
    <source>
        <dbReference type="EMBL" id="JAE16467.1"/>
    </source>
</evidence>
<reference evidence="1" key="1">
    <citation type="submission" date="2014-09" db="EMBL/GenBank/DDBJ databases">
        <authorList>
            <person name="Magalhaes I.L.F."/>
            <person name="Oliveira U."/>
            <person name="Santos F.R."/>
            <person name="Vidigal T.H.D.A."/>
            <person name="Brescovit A.D."/>
            <person name="Santos A.J."/>
        </authorList>
    </citation>
    <scope>NUCLEOTIDE SEQUENCE</scope>
    <source>
        <tissue evidence="1">Shoot tissue taken approximately 20 cm above the soil surface</tissue>
    </source>
</reference>
<organism evidence="1">
    <name type="scientific">Arundo donax</name>
    <name type="common">Giant reed</name>
    <name type="synonym">Donax arundinaceus</name>
    <dbReference type="NCBI Taxonomy" id="35708"/>
    <lineage>
        <taxon>Eukaryota</taxon>
        <taxon>Viridiplantae</taxon>
        <taxon>Streptophyta</taxon>
        <taxon>Embryophyta</taxon>
        <taxon>Tracheophyta</taxon>
        <taxon>Spermatophyta</taxon>
        <taxon>Magnoliopsida</taxon>
        <taxon>Liliopsida</taxon>
        <taxon>Poales</taxon>
        <taxon>Poaceae</taxon>
        <taxon>PACMAD clade</taxon>
        <taxon>Arundinoideae</taxon>
        <taxon>Arundineae</taxon>
        <taxon>Arundo</taxon>
    </lineage>
</organism>
<accession>A0A0A9FW17</accession>
<name>A0A0A9FW17_ARUDO</name>
<proteinExistence type="predicted"/>
<protein>
    <submittedName>
        <fullName evidence="1">Uncharacterized protein</fullName>
    </submittedName>
</protein>
<dbReference type="AlphaFoldDB" id="A0A0A9FW17"/>
<reference evidence="1" key="2">
    <citation type="journal article" date="2015" name="Data Brief">
        <title>Shoot transcriptome of the giant reed, Arundo donax.</title>
        <authorList>
            <person name="Barrero R.A."/>
            <person name="Guerrero F.D."/>
            <person name="Moolhuijzen P."/>
            <person name="Goolsby J.A."/>
            <person name="Tidwell J."/>
            <person name="Bellgard S.E."/>
            <person name="Bellgard M.I."/>
        </authorList>
    </citation>
    <scope>NUCLEOTIDE SEQUENCE</scope>
    <source>
        <tissue evidence="1">Shoot tissue taken approximately 20 cm above the soil surface</tissue>
    </source>
</reference>
<dbReference type="EMBL" id="GBRH01181429">
    <property type="protein sequence ID" value="JAE16467.1"/>
    <property type="molecule type" value="Transcribed_RNA"/>
</dbReference>